<dbReference type="EMBL" id="VULR01000001">
    <property type="protein sequence ID" value="MSS42207.1"/>
    <property type="molecule type" value="Genomic_DNA"/>
</dbReference>
<evidence type="ECO:0000313" key="4">
    <source>
        <dbReference type="Proteomes" id="UP000462760"/>
    </source>
</evidence>
<dbReference type="Proteomes" id="UP000462760">
    <property type="component" value="Unassembled WGS sequence"/>
</dbReference>
<sequence>MRKCNKIISIIFAIFCIISISSSAFADSIHVLKENPPNNTFTGDFEISGANPPGRNADIHNLSLSSYNYQAKNMGYRLYTSKWLKGASSIKITVRNWKLLEFHGGKSNQLDLIVYNSSKKPIKSKTITINGTSASTTISGLPSSSKYYICFQVPTNGNRYSYNGTISKNN</sequence>
<feature type="chain" id="PRO_5040628811" description="DUF5626 domain-containing protein" evidence="1">
    <location>
        <begin position="27"/>
        <end position="170"/>
    </location>
</feature>
<evidence type="ECO:0000256" key="1">
    <source>
        <dbReference type="SAM" id="SignalP"/>
    </source>
</evidence>
<evidence type="ECO:0008006" key="6">
    <source>
        <dbReference type="Google" id="ProtNLM"/>
    </source>
</evidence>
<keyword evidence="5" id="KW-1185">Reference proteome</keyword>
<organism evidence="3 4">
    <name type="scientific">Anaerosalibacter bizertensis</name>
    <dbReference type="NCBI Taxonomy" id="932217"/>
    <lineage>
        <taxon>Bacteria</taxon>
        <taxon>Bacillati</taxon>
        <taxon>Bacillota</taxon>
        <taxon>Tissierellia</taxon>
        <taxon>Tissierellales</taxon>
        <taxon>Sporanaerobacteraceae</taxon>
        <taxon>Anaerosalibacter</taxon>
    </lineage>
</organism>
<accession>A0A844FDZ2</accession>
<evidence type="ECO:0000313" key="3">
    <source>
        <dbReference type="EMBL" id="MSS42207.1"/>
    </source>
</evidence>
<reference evidence="3 4" key="1">
    <citation type="submission" date="2019-08" db="EMBL/GenBank/DDBJ databases">
        <title>In-depth cultivation of the pig gut microbiome towards novel bacterial diversity and tailored functional studies.</title>
        <authorList>
            <person name="Wylensek D."/>
            <person name="Hitch T.C.A."/>
            <person name="Clavel T."/>
        </authorList>
    </citation>
    <scope>NUCLEOTIDE SEQUENCE [LARGE SCALE GENOMIC DNA]</scope>
    <source>
        <strain evidence="3 4">Med78-601-WT-4W-RMD-3</strain>
    </source>
</reference>
<proteinExistence type="predicted"/>
<protein>
    <recommendedName>
        <fullName evidence="6">DUF5626 domain-containing protein</fullName>
    </recommendedName>
</protein>
<comment type="caution">
    <text evidence="3">The sequence shown here is derived from an EMBL/GenBank/DDBJ whole genome shotgun (WGS) entry which is preliminary data.</text>
</comment>
<name>A0A844FDZ2_9FIRM</name>
<feature type="signal peptide" evidence="1">
    <location>
        <begin position="1"/>
        <end position="26"/>
    </location>
</feature>
<dbReference type="AlphaFoldDB" id="A0A844FDZ2"/>
<dbReference type="EMBL" id="JAKNID010000008">
    <property type="protein sequence ID" value="MCG4564528.1"/>
    <property type="molecule type" value="Genomic_DNA"/>
</dbReference>
<dbReference type="RefSeq" id="WP_154481452.1">
    <property type="nucleotide sequence ID" value="NZ_JAJBNW010000168.1"/>
</dbReference>
<evidence type="ECO:0000313" key="5">
    <source>
        <dbReference type="Proteomes" id="UP001108123"/>
    </source>
</evidence>
<keyword evidence="1" id="KW-0732">Signal</keyword>
<reference evidence="2" key="2">
    <citation type="submission" date="2022-01" db="EMBL/GenBank/DDBJ databases">
        <title>Collection of gut derived symbiotic bacterial strains cultured from healthy donors.</title>
        <authorList>
            <person name="Lin H."/>
            <person name="Kohout C."/>
            <person name="Waligurski E."/>
            <person name="Pamer E.G."/>
        </authorList>
    </citation>
    <scope>NUCLEOTIDE SEQUENCE</scope>
    <source>
        <strain evidence="2">MSK.14.39</strain>
    </source>
</reference>
<dbReference type="OrthoDB" id="3035605at2"/>
<gene>
    <name evidence="3" type="ORF">FYJ27_00440</name>
    <name evidence="2" type="ORF">L0P62_03600</name>
</gene>
<evidence type="ECO:0000313" key="2">
    <source>
        <dbReference type="EMBL" id="MCG4564528.1"/>
    </source>
</evidence>
<dbReference type="Proteomes" id="UP001108123">
    <property type="component" value="Unassembled WGS sequence"/>
</dbReference>